<evidence type="ECO:0000313" key="10">
    <source>
        <dbReference type="Proteomes" id="UP000294855"/>
    </source>
</evidence>
<dbReference type="GO" id="GO:0008483">
    <property type="term" value="F:transaminase activity"/>
    <property type="evidence" value="ECO:0007669"/>
    <property type="project" value="UniProtKB-KW"/>
</dbReference>
<comment type="similarity">
    <text evidence="2 7">Belongs to the class-I pyridoxal-phosphate-dependent aminotransferase family.</text>
</comment>
<dbReference type="GO" id="GO:0006520">
    <property type="term" value="P:amino acid metabolic process"/>
    <property type="evidence" value="ECO:0007669"/>
    <property type="project" value="InterPro"/>
</dbReference>
<dbReference type="Gene3D" id="3.90.1150.10">
    <property type="entry name" value="Aspartate Aminotransferase, domain 1"/>
    <property type="match status" value="1"/>
</dbReference>
<keyword evidence="10" id="KW-1185">Reference proteome</keyword>
<organism evidence="9 10">
    <name type="scientific">Methanimicrococcus blatticola</name>
    <dbReference type="NCBI Taxonomy" id="91560"/>
    <lineage>
        <taxon>Archaea</taxon>
        <taxon>Methanobacteriati</taxon>
        <taxon>Methanobacteriota</taxon>
        <taxon>Stenosarchaea group</taxon>
        <taxon>Methanomicrobia</taxon>
        <taxon>Methanosarcinales</taxon>
        <taxon>Methanosarcinaceae</taxon>
        <taxon>Methanimicrococcus</taxon>
    </lineage>
</organism>
<evidence type="ECO:0000256" key="4">
    <source>
        <dbReference type="ARBA" id="ARBA00022576"/>
    </source>
</evidence>
<dbReference type="EMBL" id="SNYS01000010">
    <property type="protein sequence ID" value="TDQ67957.1"/>
    <property type="molecule type" value="Genomic_DNA"/>
</dbReference>
<dbReference type="PROSITE" id="PS00105">
    <property type="entry name" value="AA_TRANSFER_CLASS_1"/>
    <property type="match status" value="1"/>
</dbReference>
<dbReference type="InterPro" id="IPR015422">
    <property type="entry name" value="PyrdxlP-dep_Trfase_small"/>
</dbReference>
<dbReference type="RefSeq" id="WP_166627454.1">
    <property type="nucleotide sequence ID" value="NZ_JAHDUW010000001.1"/>
</dbReference>
<feature type="domain" description="Aminotransferase class I/classII large" evidence="8">
    <location>
        <begin position="45"/>
        <end position="394"/>
    </location>
</feature>
<dbReference type="GO" id="GO:0030170">
    <property type="term" value="F:pyridoxal phosphate binding"/>
    <property type="evidence" value="ECO:0007669"/>
    <property type="project" value="InterPro"/>
</dbReference>
<dbReference type="Pfam" id="PF00155">
    <property type="entry name" value="Aminotran_1_2"/>
    <property type="match status" value="1"/>
</dbReference>
<dbReference type="Gene3D" id="3.40.640.10">
    <property type="entry name" value="Type I PLP-dependent aspartate aminotransferase-like (Major domain)"/>
    <property type="match status" value="1"/>
</dbReference>
<dbReference type="CDD" id="cd00609">
    <property type="entry name" value="AAT_like"/>
    <property type="match status" value="1"/>
</dbReference>
<reference evidence="9 10" key="1">
    <citation type="submission" date="2019-03" db="EMBL/GenBank/DDBJ databases">
        <title>Genomic Encyclopedia of Type Strains, Phase IV (KMG-IV): sequencing the most valuable type-strain genomes for metagenomic binning, comparative biology and taxonomic classification.</title>
        <authorList>
            <person name="Goeker M."/>
        </authorList>
    </citation>
    <scope>NUCLEOTIDE SEQUENCE [LARGE SCALE GENOMIC DNA]</scope>
    <source>
        <strain evidence="9 10">DSM 13328</strain>
    </source>
</reference>
<keyword evidence="5 7" id="KW-0808">Transferase</keyword>
<protein>
    <recommendedName>
        <fullName evidence="7">Aminotransferase</fullName>
        <ecNumber evidence="7">2.6.1.-</ecNumber>
    </recommendedName>
</protein>
<sequence>MTQIPKSSPRKVDQIDYSKYITGKMKHVPPSGIRKYFDIAAGIEDVISLGVGEPDFVTPWHIREMCIHSLEKGETSYTSNYGVPELREEISKRYRRDYGLDYDPETEILVTTGVSEALDIAIRCVTDPGDEILIVQPTYVAYIPEIVLSGGVPVVVRTVAENEFKILPEELESKITPKTKAIIINYPHNPTGAVMTREDYEKIALVIEKHDLIVISDEVYECMTYDGVHTPFSAIDGMMERTILLNGFSKSYAMTGLRLGYILAPQPLISAMMMIHQYCMMCAPITSQLGGVEALRNGEEEMKTMVREFNRRRVLIVDGFNKLGLDCFEPKGAFYAFPSIKSTGLTAEEFADKFFASQHVITIPGTAFGESGAGHLRCAYATSRDDIKVALDRFEDFLKTL</sequence>
<comment type="cofactor">
    <cofactor evidence="1 7">
        <name>pyridoxal 5'-phosphate</name>
        <dbReference type="ChEBI" id="CHEBI:597326"/>
    </cofactor>
</comment>
<dbReference type="InterPro" id="IPR015421">
    <property type="entry name" value="PyrdxlP-dep_Trfase_major"/>
</dbReference>
<comment type="caution">
    <text evidence="9">The sequence shown here is derived from an EMBL/GenBank/DDBJ whole genome shotgun (WGS) entry which is preliminary data.</text>
</comment>
<evidence type="ECO:0000256" key="5">
    <source>
        <dbReference type="ARBA" id="ARBA00022679"/>
    </source>
</evidence>
<name>A0A484F586_9EURY</name>
<dbReference type="InterPro" id="IPR004839">
    <property type="entry name" value="Aminotransferase_I/II_large"/>
</dbReference>
<accession>A0A484F586</accession>
<dbReference type="InterPro" id="IPR004838">
    <property type="entry name" value="NHTrfase_class1_PyrdxlP-BS"/>
</dbReference>
<dbReference type="InterPro" id="IPR050596">
    <property type="entry name" value="AspAT/PAT-like"/>
</dbReference>
<evidence type="ECO:0000256" key="1">
    <source>
        <dbReference type="ARBA" id="ARBA00001933"/>
    </source>
</evidence>
<keyword evidence="6" id="KW-0663">Pyridoxal phosphate</keyword>
<keyword evidence="4 7" id="KW-0032">Aminotransferase</keyword>
<comment type="subunit">
    <text evidence="3">Homodimer.</text>
</comment>
<evidence type="ECO:0000256" key="7">
    <source>
        <dbReference type="RuleBase" id="RU000481"/>
    </source>
</evidence>
<evidence type="ECO:0000256" key="2">
    <source>
        <dbReference type="ARBA" id="ARBA00007441"/>
    </source>
</evidence>
<dbReference type="PANTHER" id="PTHR46383">
    <property type="entry name" value="ASPARTATE AMINOTRANSFERASE"/>
    <property type="match status" value="1"/>
</dbReference>
<dbReference type="InterPro" id="IPR015424">
    <property type="entry name" value="PyrdxlP-dep_Trfase"/>
</dbReference>
<dbReference type="Proteomes" id="UP000294855">
    <property type="component" value="Unassembled WGS sequence"/>
</dbReference>
<evidence type="ECO:0000256" key="6">
    <source>
        <dbReference type="ARBA" id="ARBA00022898"/>
    </source>
</evidence>
<evidence type="ECO:0000313" key="9">
    <source>
        <dbReference type="EMBL" id="TDQ67957.1"/>
    </source>
</evidence>
<dbReference type="SUPFAM" id="SSF53383">
    <property type="entry name" value="PLP-dependent transferases"/>
    <property type="match status" value="1"/>
</dbReference>
<dbReference type="PANTHER" id="PTHR46383:SF3">
    <property type="entry name" value="ASPARTATE AMINOTRANSFERASE-RELATED"/>
    <property type="match status" value="1"/>
</dbReference>
<dbReference type="AlphaFoldDB" id="A0A484F586"/>
<dbReference type="FunFam" id="3.40.640.10:FF:000033">
    <property type="entry name" value="Aspartate aminotransferase"/>
    <property type="match status" value="1"/>
</dbReference>
<evidence type="ECO:0000256" key="3">
    <source>
        <dbReference type="ARBA" id="ARBA00011738"/>
    </source>
</evidence>
<evidence type="ECO:0000259" key="8">
    <source>
        <dbReference type="Pfam" id="PF00155"/>
    </source>
</evidence>
<proteinExistence type="inferred from homology"/>
<gene>
    <name evidence="9" type="ORF">C7391_1511</name>
</gene>
<dbReference type="EC" id="2.6.1.-" evidence="7"/>